<keyword evidence="2" id="KW-1185">Reference proteome</keyword>
<sequence length="119" mass="13302">MNSTVRGETIIADTYSATRPEAEGVGRALPAVNSRAIQLTLEHFLRRGGARNARRRKRNLISGSEGVKRSNPFAEVAYVLSAGGRTSVVTRNRRQRSFLNRNISARRSRRLYCYGHGDL</sequence>
<dbReference type="EMBL" id="BGZK01000056">
    <property type="protein sequence ID" value="GBP13355.1"/>
    <property type="molecule type" value="Genomic_DNA"/>
</dbReference>
<accession>A0A4C1TGV3</accession>
<evidence type="ECO:0000313" key="2">
    <source>
        <dbReference type="Proteomes" id="UP000299102"/>
    </source>
</evidence>
<dbReference type="Proteomes" id="UP000299102">
    <property type="component" value="Unassembled WGS sequence"/>
</dbReference>
<gene>
    <name evidence="1" type="ORF">EVAR_8265_1</name>
</gene>
<evidence type="ECO:0000313" key="1">
    <source>
        <dbReference type="EMBL" id="GBP13355.1"/>
    </source>
</evidence>
<dbReference type="AlphaFoldDB" id="A0A4C1TGV3"/>
<comment type="caution">
    <text evidence="1">The sequence shown here is derived from an EMBL/GenBank/DDBJ whole genome shotgun (WGS) entry which is preliminary data.</text>
</comment>
<name>A0A4C1TGV3_EUMVA</name>
<reference evidence="1 2" key="1">
    <citation type="journal article" date="2019" name="Commun. Biol.">
        <title>The bagworm genome reveals a unique fibroin gene that provides high tensile strength.</title>
        <authorList>
            <person name="Kono N."/>
            <person name="Nakamura H."/>
            <person name="Ohtoshi R."/>
            <person name="Tomita M."/>
            <person name="Numata K."/>
            <person name="Arakawa K."/>
        </authorList>
    </citation>
    <scope>NUCLEOTIDE SEQUENCE [LARGE SCALE GENOMIC DNA]</scope>
</reference>
<organism evidence="1 2">
    <name type="scientific">Eumeta variegata</name>
    <name type="common">Bagworm moth</name>
    <name type="synonym">Eumeta japonica</name>
    <dbReference type="NCBI Taxonomy" id="151549"/>
    <lineage>
        <taxon>Eukaryota</taxon>
        <taxon>Metazoa</taxon>
        <taxon>Ecdysozoa</taxon>
        <taxon>Arthropoda</taxon>
        <taxon>Hexapoda</taxon>
        <taxon>Insecta</taxon>
        <taxon>Pterygota</taxon>
        <taxon>Neoptera</taxon>
        <taxon>Endopterygota</taxon>
        <taxon>Lepidoptera</taxon>
        <taxon>Glossata</taxon>
        <taxon>Ditrysia</taxon>
        <taxon>Tineoidea</taxon>
        <taxon>Psychidae</taxon>
        <taxon>Oiketicinae</taxon>
        <taxon>Eumeta</taxon>
    </lineage>
</organism>
<protein>
    <submittedName>
        <fullName evidence="1">Uncharacterized protein</fullName>
    </submittedName>
</protein>
<proteinExistence type="predicted"/>